<name>M1C8C9_SOLTU</name>
<evidence type="ECO:0000313" key="1">
    <source>
        <dbReference type="EnsemblPlants" id="PGSC0003DMT400062005"/>
    </source>
</evidence>
<dbReference type="InParanoid" id="M1C8C9"/>
<accession>M1C8C9</accession>
<organism evidence="1 2">
    <name type="scientific">Solanum tuberosum</name>
    <name type="common">Potato</name>
    <dbReference type="NCBI Taxonomy" id="4113"/>
    <lineage>
        <taxon>Eukaryota</taxon>
        <taxon>Viridiplantae</taxon>
        <taxon>Streptophyta</taxon>
        <taxon>Embryophyta</taxon>
        <taxon>Tracheophyta</taxon>
        <taxon>Spermatophyta</taxon>
        <taxon>Magnoliopsida</taxon>
        <taxon>eudicotyledons</taxon>
        <taxon>Gunneridae</taxon>
        <taxon>Pentapetalae</taxon>
        <taxon>asterids</taxon>
        <taxon>lamiids</taxon>
        <taxon>Solanales</taxon>
        <taxon>Solanaceae</taxon>
        <taxon>Solanoideae</taxon>
        <taxon>Solaneae</taxon>
        <taxon>Solanum</taxon>
    </lineage>
</organism>
<reference evidence="1" key="2">
    <citation type="submission" date="2015-06" db="UniProtKB">
        <authorList>
            <consortium name="EnsemblPlants"/>
        </authorList>
    </citation>
    <scope>IDENTIFICATION</scope>
    <source>
        <strain evidence="1">DM1-3 516 R44</strain>
    </source>
</reference>
<dbReference type="eggNOG" id="ENOG502RRMF">
    <property type="taxonomic scope" value="Eukaryota"/>
</dbReference>
<dbReference type="STRING" id="4113.M1C8C9"/>
<reference evidence="2" key="1">
    <citation type="journal article" date="2011" name="Nature">
        <title>Genome sequence and analysis of the tuber crop potato.</title>
        <authorList>
            <consortium name="The Potato Genome Sequencing Consortium"/>
        </authorList>
    </citation>
    <scope>NUCLEOTIDE SEQUENCE [LARGE SCALE GENOMIC DNA]</scope>
    <source>
        <strain evidence="2">cv. DM1-3 516 R44</strain>
    </source>
</reference>
<proteinExistence type="predicted"/>
<dbReference type="HOGENOM" id="CLU_1104319_0_0_1"/>
<dbReference type="Proteomes" id="UP000011115">
    <property type="component" value="Unassembled WGS sequence"/>
</dbReference>
<dbReference type="EnsemblPlants" id="PGSC0003DMT400062005">
    <property type="protein sequence ID" value="PGSC0003DMT400062005"/>
    <property type="gene ID" value="PGSC0003DMG400024131"/>
</dbReference>
<keyword evidence="2" id="KW-1185">Reference proteome</keyword>
<protein>
    <submittedName>
        <fullName evidence="1">Uncharacterized protein</fullName>
    </submittedName>
</protein>
<dbReference type="AlphaFoldDB" id="M1C8C9"/>
<sequence>MANGLQITNLDHEIKLLLVNDGITFEGLAKKIFQVLKLKVGEIKANIWFDSNLETRKGMQVTNDEEVTTCIYLLKNDPNFKTSCFIVDIAENNSLSAVNIVQHEEMQIERDETSIPIEPISEFEPLETKSSHVEAVNLPSQPLRPLRLSEDHEDLHTARGSVRGALPIINQNLEKLECKRRREVKNPSSRTQQVSSSSNPEIEGFLRGIRHQLYVISAYSILHAQYLSSTDAYSALTSSRDVGSGSQHPNHA</sequence>
<dbReference type="PaxDb" id="4113-PGSC0003DMT400062005"/>
<dbReference type="Gramene" id="PGSC0003DMT400062005">
    <property type="protein sequence ID" value="PGSC0003DMT400062005"/>
    <property type="gene ID" value="PGSC0003DMG400024131"/>
</dbReference>
<evidence type="ECO:0000313" key="2">
    <source>
        <dbReference type="Proteomes" id="UP000011115"/>
    </source>
</evidence>